<keyword evidence="9" id="KW-0234">DNA repair</keyword>
<proteinExistence type="predicted"/>
<evidence type="ECO:0000256" key="3">
    <source>
        <dbReference type="ARBA" id="ARBA00022763"/>
    </source>
</evidence>
<gene>
    <name evidence="12" type="ORF">RI129_000168</name>
</gene>
<dbReference type="GO" id="GO:0032991">
    <property type="term" value="C:protein-containing complex"/>
    <property type="evidence" value="ECO:0007669"/>
    <property type="project" value="UniProtKB-ARBA"/>
</dbReference>
<name>A0AAN7ZEE2_9COLE</name>
<keyword evidence="4" id="KW-0378">Hydrolase</keyword>
<keyword evidence="2" id="KW-0547">Nucleotide-binding</keyword>
<keyword evidence="3" id="KW-0227">DNA damage</keyword>
<evidence type="ECO:0000256" key="5">
    <source>
        <dbReference type="ARBA" id="ARBA00022806"/>
    </source>
</evidence>
<dbReference type="InterPro" id="IPR016194">
    <property type="entry name" value="SPOC-like_C_dom_sf"/>
</dbReference>
<reference evidence="12 13" key="1">
    <citation type="journal article" date="2024" name="Insects">
        <title>An Improved Chromosome-Level Genome Assembly of the Firefly Pyrocoelia pectoralis.</title>
        <authorList>
            <person name="Fu X."/>
            <person name="Meyer-Rochow V.B."/>
            <person name="Ballantyne L."/>
            <person name="Zhu X."/>
        </authorList>
    </citation>
    <scope>NUCLEOTIDE SEQUENCE [LARGE SCALE GENOMIC DNA]</scope>
    <source>
        <strain evidence="12">XCY_ONT2</strain>
    </source>
</reference>
<evidence type="ECO:0000256" key="8">
    <source>
        <dbReference type="ARBA" id="ARBA00023172"/>
    </source>
</evidence>
<accession>A0AAN7ZEE2</accession>
<dbReference type="Gene3D" id="3.40.50.410">
    <property type="entry name" value="von Willebrand factor, type A domain"/>
    <property type="match status" value="1"/>
</dbReference>
<dbReference type="Proteomes" id="UP001329430">
    <property type="component" value="Unassembled WGS sequence"/>
</dbReference>
<evidence type="ECO:0000313" key="12">
    <source>
        <dbReference type="EMBL" id="KAK5637836.1"/>
    </source>
</evidence>
<evidence type="ECO:0000256" key="10">
    <source>
        <dbReference type="ARBA" id="ARBA00023242"/>
    </source>
</evidence>
<evidence type="ECO:0000313" key="13">
    <source>
        <dbReference type="Proteomes" id="UP001329430"/>
    </source>
</evidence>
<organism evidence="12 13">
    <name type="scientific">Pyrocoelia pectoralis</name>
    <dbReference type="NCBI Taxonomy" id="417401"/>
    <lineage>
        <taxon>Eukaryota</taxon>
        <taxon>Metazoa</taxon>
        <taxon>Ecdysozoa</taxon>
        <taxon>Arthropoda</taxon>
        <taxon>Hexapoda</taxon>
        <taxon>Insecta</taxon>
        <taxon>Pterygota</taxon>
        <taxon>Neoptera</taxon>
        <taxon>Endopterygota</taxon>
        <taxon>Coleoptera</taxon>
        <taxon>Polyphaga</taxon>
        <taxon>Elateriformia</taxon>
        <taxon>Elateroidea</taxon>
        <taxon>Lampyridae</taxon>
        <taxon>Lampyrinae</taxon>
        <taxon>Pyrocoelia</taxon>
    </lineage>
</organism>
<keyword evidence="7" id="KW-0238">DNA-binding</keyword>
<evidence type="ECO:0000256" key="7">
    <source>
        <dbReference type="ARBA" id="ARBA00023125"/>
    </source>
</evidence>
<dbReference type="InterPro" id="IPR006164">
    <property type="entry name" value="DNA_bd_Ku70/Ku80"/>
</dbReference>
<dbReference type="EMBL" id="JAVRBK010000046">
    <property type="protein sequence ID" value="KAK5637836.1"/>
    <property type="molecule type" value="Genomic_DNA"/>
</dbReference>
<evidence type="ECO:0000256" key="4">
    <source>
        <dbReference type="ARBA" id="ARBA00022801"/>
    </source>
</evidence>
<dbReference type="Pfam" id="PF02735">
    <property type="entry name" value="Ku"/>
    <property type="match status" value="1"/>
</dbReference>
<keyword evidence="8" id="KW-0233">DNA recombination</keyword>
<evidence type="ECO:0000256" key="9">
    <source>
        <dbReference type="ARBA" id="ARBA00023204"/>
    </source>
</evidence>
<dbReference type="InterPro" id="IPR036465">
    <property type="entry name" value="vWFA_dom_sf"/>
</dbReference>
<evidence type="ECO:0000256" key="6">
    <source>
        <dbReference type="ARBA" id="ARBA00022840"/>
    </source>
</evidence>
<protein>
    <recommendedName>
        <fullName evidence="11">Ku domain-containing protein</fullName>
    </recommendedName>
</protein>
<evidence type="ECO:0000259" key="11">
    <source>
        <dbReference type="Pfam" id="PF02735"/>
    </source>
</evidence>
<comment type="caution">
    <text evidence="12">The sequence shown here is derived from an EMBL/GenBank/DDBJ whole genome shotgun (WGS) entry which is preliminary data.</text>
</comment>
<keyword evidence="5" id="KW-0347">Helicase</keyword>
<dbReference type="AlphaFoldDB" id="A0AAN7ZEE2"/>
<comment type="subcellular location">
    <subcellularLocation>
        <location evidence="1">Nucleus</location>
    </subcellularLocation>
</comment>
<keyword evidence="10" id="KW-0539">Nucleus</keyword>
<keyword evidence="6" id="KW-0067">ATP-binding</keyword>
<sequence length="338" mass="38821">MPPTSKKNVSVILFDVNCEENFQEAANKCLMNIWSTKWFSGSKDCTKLILLNTAETNIENSKFSKARHMSEVTSVISYMPKILHQHLEGKNKRLLTSLNVFKLIIKNSLENLNCFLYVLGPKVKVPMHMTSFEDIKEWSKKVEFIDGDTPSLAVVKEIVEATTYSVVCDLELGEQLFSNYQIRGVFKRGLHLSNDVNAEVTYDNVVGGVFRHGKFVPLTKDVENNFKSQEARCFNIIGFTDQRNVSEQFEKFRTIITHSRKRKLCAIAKRIYLANCRPKLYAMFPNEKDDVFIATPLPSEIIDVYDYLNKLDLRIRKTSTSTDLLDSINGNYYESNSF</sequence>
<dbReference type="SUPFAM" id="SSF100939">
    <property type="entry name" value="SPOC domain-like"/>
    <property type="match status" value="1"/>
</dbReference>
<evidence type="ECO:0000256" key="2">
    <source>
        <dbReference type="ARBA" id="ARBA00022741"/>
    </source>
</evidence>
<keyword evidence="13" id="KW-1185">Reference proteome</keyword>
<feature type="domain" description="Ku" evidence="11">
    <location>
        <begin position="194"/>
        <end position="298"/>
    </location>
</feature>
<evidence type="ECO:0000256" key="1">
    <source>
        <dbReference type="ARBA" id="ARBA00004123"/>
    </source>
</evidence>